<dbReference type="Proteomes" id="UP000646548">
    <property type="component" value="Unassembled WGS sequence"/>
</dbReference>
<evidence type="ECO:0000313" key="3">
    <source>
        <dbReference type="EMBL" id="KAF6723394.1"/>
    </source>
</evidence>
<evidence type="ECO:0000256" key="1">
    <source>
        <dbReference type="SAM" id="Phobius"/>
    </source>
</evidence>
<dbReference type="InterPro" id="IPR000210">
    <property type="entry name" value="BTB/POZ_dom"/>
</dbReference>
<proteinExistence type="predicted"/>
<dbReference type="SUPFAM" id="SSF54695">
    <property type="entry name" value="POZ domain"/>
    <property type="match status" value="1"/>
</dbReference>
<dbReference type="PANTHER" id="PTHR24413">
    <property type="entry name" value="SPECKLE-TYPE POZ PROTEIN"/>
    <property type="match status" value="1"/>
</dbReference>
<dbReference type="EMBL" id="WKFB01000430">
    <property type="protein sequence ID" value="KAF6723394.1"/>
    <property type="molecule type" value="Genomic_DNA"/>
</dbReference>
<keyword evidence="1" id="KW-0812">Transmembrane</keyword>
<feature type="transmembrane region" description="Helical" evidence="1">
    <location>
        <begin position="114"/>
        <end position="136"/>
    </location>
</feature>
<sequence>MFEHEMEESKKNRVDISDVDPDVFREMMGFIYTGKAPNLEKMADNLLAAADKYALERLKVMCEEALCNSLSVENVADTLILADLHSAEQLKAQAIDFINRQVLRERKKNSGDKFLLPFLFTSPECLPFYLLAIGAVS</sequence>
<accession>A0A834C697</accession>
<dbReference type="Gene3D" id="6.10.250.3030">
    <property type="match status" value="1"/>
</dbReference>
<dbReference type="PROSITE" id="PS50097">
    <property type="entry name" value="BTB"/>
    <property type="match status" value="1"/>
</dbReference>
<dbReference type="AlphaFoldDB" id="A0A834C697"/>
<protein>
    <submittedName>
        <fullName evidence="3">Speckle-type POZ protein-like A</fullName>
    </submittedName>
</protein>
<evidence type="ECO:0000259" key="2">
    <source>
        <dbReference type="PROSITE" id="PS50097"/>
    </source>
</evidence>
<evidence type="ECO:0000313" key="4">
    <source>
        <dbReference type="Proteomes" id="UP000646548"/>
    </source>
</evidence>
<keyword evidence="1" id="KW-1133">Transmembrane helix</keyword>
<organism evidence="3 4">
    <name type="scientific">Oryzias melastigma</name>
    <name type="common">Marine medaka</name>
    <dbReference type="NCBI Taxonomy" id="30732"/>
    <lineage>
        <taxon>Eukaryota</taxon>
        <taxon>Metazoa</taxon>
        <taxon>Chordata</taxon>
        <taxon>Craniata</taxon>
        <taxon>Vertebrata</taxon>
        <taxon>Euteleostomi</taxon>
        <taxon>Actinopterygii</taxon>
        <taxon>Neopterygii</taxon>
        <taxon>Teleostei</taxon>
        <taxon>Neoteleostei</taxon>
        <taxon>Acanthomorphata</taxon>
        <taxon>Ovalentaria</taxon>
        <taxon>Atherinomorphae</taxon>
        <taxon>Beloniformes</taxon>
        <taxon>Adrianichthyidae</taxon>
        <taxon>Oryziinae</taxon>
        <taxon>Oryzias</taxon>
    </lineage>
</organism>
<gene>
    <name evidence="3" type="ORF">FQA47_020630</name>
</gene>
<name>A0A834C697_ORYME</name>
<feature type="domain" description="BTB" evidence="2">
    <location>
        <begin position="1"/>
        <end position="40"/>
    </location>
</feature>
<dbReference type="Pfam" id="PF00651">
    <property type="entry name" value="BTB"/>
    <property type="match status" value="1"/>
</dbReference>
<comment type="caution">
    <text evidence="3">The sequence shown here is derived from an EMBL/GenBank/DDBJ whole genome shotgun (WGS) entry which is preliminary data.</text>
</comment>
<reference evidence="3" key="1">
    <citation type="journal article" name="BMC Genomics">
        <title>Long-read sequencing and de novo genome assembly of marine medaka (Oryzias melastigma).</title>
        <authorList>
            <person name="Liang P."/>
            <person name="Saqib H.S.A."/>
            <person name="Ni X."/>
            <person name="Shen Y."/>
        </authorList>
    </citation>
    <scope>NUCLEOTIDE SEQUENCE</scope>
    <source>
        <strain evidence="3">Bigg-433</strain>
    </source>
</reference>
<dbReference type="InterPro" id="IPR011333">
    <property type="entry name" value="SKP1/BTB/POZ_sf"/>
</dbReference>
<keyword evidence="1" id="KW-0472">Membrane</keyword>
<dbReference type="Gene3D" id="3.30.710.10">
    <property type="entry name" value="Potassium Channel Kv1.1, Chain A"/>
    <property type="match status" value="1"/>
</dbReference>